<proteinExistence type="predicted"/>
<dbReference type="Proteomes" id="UP000095285">
    <property type="component" value="Unassembled WGS sequence"/>
</dbReference>
<evidence type="ECO:0000256" key="1">
    <source>
        <dbReference type="SAM" id="MobiDB-lite"/>
    </source>
</evidence>
<evidence type="ECO:0000313" key="3">
    <source>
        <dbReference type="WBParaSite" id="EN70_6555"/>
    </source>
</evidence>
<feature type="compositionally biased region" description="Basic and acidic residues" evidence="1">
    <location>
        <begin position="120"/>
        <end position="130"/>
    </location>
</feature>
<name>A0A1I7VUX4_LOALO</name>
<feature type="compositionally biased region" description="Basic residues" evidence="1">
    <location>
        <begin position="103"/>
        <end position="112"/>
    </location>
</feature>
<sequence>MVIVMTVVVMCALRRGKNEDLTKASKIVSMPEVRKFKLDLSEKQEQEVDVDLDAQFDDIGNEAPVAVNVTPEVVSPNALQKSKQKSEGCKGARKEESTQSSLKKQRMPRKSMHSQLVSRITKDLQEKKQWEQPIGGKQVSF</sequence>
<evidence type="ECO:0000313" key="2">
    <source>
        <dbReference type="Proteomes" id="UP000095285"/>
    </source>
</evidence>
<dbReference type="AlphaFoldDB" id="A0A1I7VUX4"/>
<feature type="compositionally biased region" description="Basic and acidic residues" evidence="1">
    <location>
        <begin position="84"/>
        <end position="97"/>
    </location>
</feature>
<reference evidence="3" key="2">
    <citation type="submission" date="2016-11" db="UniProtKB">
        <authorList>
            <consortium name="WormBaseParasite"/>
        </authorList>
    </citation>
    <scope>IDENTIFICATION</scope>
</reference>
<reference evidence="2" key="1">
    <citation type="submission" date="2012-04" db="EMBL/GenBank/DDBJ databases">
        <title>The Genome Sequence of Loa loa.</title>
        <authorList>
            <consortium name="The Broad Institute Genome Sequencing Platform"/>
            <consortium name="Broad Institute Genome Sequencing Center for Infectious Disease"/>
            <person name="Nutman T.B."/>
            <person name="Fink D.L."/>
            <person name="Russ C."/>
            <person name="Young S."/>
            <person name="Zeng Q."/>
            <person name="Gargeya S."/>
            <person name="Alvarado L."/>
            <person name="Berlin A."/>
            <person name="Chapman S.B."/>
            <person name="Chen Z."/>
            <person name="Freedman E."/>
            <person name="Gellesch M."/>
            <person name="Goldberg J."/>
            <person name="Griggs A."/>
            <person name="Gujja S."/>
            <person name="Heilman E.R."/>
            <person name="Heiman D."/>
            <person name="Howarth C."/>
            <person name="Mehta T."/>
            <person name="Neiman D."/>
            <person name="Pearson M."/>
            <person name="Roberts A."/>
            <person name="Saif S."/>
            <person name="Shea T."/>
            <person name="Shenoy N."/>
            <person name="Sisk P."/>
            <person name="Stolte C."/>
            <person name="Sykes S."/>
            <person name="White J."/>
            <person name="Yandava C."/>
            <person name="Haas B."/>
            <person name="Henn M.R."/>
            <person name="Nusbaum C."/>
            <person name="Birren B."/>
        </authorList>
    </citation>
    <scope>NUCLEOTIDE SEQUENCE [LARGE SCALE GENOMIC DNA]</scope>
</reference>
<organism evidence="2 3">
    <name type="scientific">Loa loa</name>
    <name type="common">Eye worm</name>
    <name type="synonym">Filaria loa</name>
    <dbReference type="NCBI Taxonomy" id="7209"/>
    <lineage>
        <taxon>Eukaryota</taxon>
        <taxon>Metazoa</taxon>
        <taxon>Ecdysozoa</taxon>
        <taxon>Nematoda</taxon>
        <taxon>Chromadorea</taxon>
        <taxon>Rhabditida</taxon>
        <taxon>Spirurina</taxon>
        <taxon>Spiruromorpha</taxon>
        <taxon>Filarioidea</taxon>
        <taxon>Onchocercidae</taxon>
        <taxon>Loa</taxon>
    </lineage>
</organism>
<feature type="region of interest" description="Disordered" evidence="1">
    <location>
        <begin position="71"/>
        <end position="141"/>
    </location>
</feature>
<protein>
    <submittedName>
        <fullName evidence="3">Uncharacterized protein</fullName>
    </submittedName>
</protein>
<keyword evidence="2" id="KW-1185">Reference proteome</keyword>
<accession>A0A1I7VUX4</accession>
<dbReference type="WBParaSite" id="EN70_6555">
    <property type="protein sequence ID" value="EN70_6555"/>
    <property type="gene ID" value="EN70_6555"/>
</dbReference>